<keyword evidence="3" id="KW-1185">Reference proteome</keyword>
<dbReference type="NCBIfam" id="NF038153">
    <property type="entry name" value="lant_leader_L1a"/>
    <property type="match status" value="1"/>
</dbReference>
<accession>A0A1N7IC61</accession>
<evidence type="ECO:0000313" key="2">
    <source>
        <dbReference type="EMBL" id="SIS34663.1"/>
    </source>
</evidence>
<dbReference type="OrthoDB" id="680968at2"/>
<dbReference type="Proteomes" id="UP000186373">
    <property type="component" value="Unassembled WGS sequence"/>
</dbReference>
<organism evidence="2 3">
    <name type="scientific">Chryseobacterium shigense</name>
    <dbReference type="NCBI Taxonomy" id="297244"/>
    <lineage>
        <taxon>Bacteria</taxon>
        <taxon>Pseudomonadati</taxon>
        <taxon>Bacteroidota</taxon>
        <taxon>Flavobacteriia</taxon>
        <taxon>Flavobacteriales</taxon>
        <taxon>Weeksellaceae</taxon>
        <taxon>Chryseobacterium group</taxon>
        <taxon>Chryseobacterium</taxon>
    </lineage>
</organism>
<evidence type="ECO:0008006" key="4">
    <source>
        <dbReference type="Google" id="ProtNLM"/>
    </source>
</evidence>
<evidence type="ECO:0000313" key="3">
    <source>
        <dbReference type="Proteomes" id="UP000186373"/>
    </source>
</evidence>
<proteinExistence type="predicted"/>
<gene>
    <name evidence="2" type="ORF">SAMN05421639_10334</name>
</gene>
<sequence>MKKLELDPLSLDKETIALLDEKQLMEIIGGKAVAPGTSTGCGTGGSTCGAAQTTTTISTGGGSTGCGSGGSTCSAQATAG</sequence>
<dbReference type="AlphaFoldDB" id="A0A1N7IC61"/>
<protein>
    <recommendedName>
        <fullName evidence="4">Natural product</fullName>
    </recommendedName>
</protein>
<name>A0A1N7IC61_9FLAO</name>
<feature type="compositionally biased region" description="Low complexity" evidence="1">
    <location>
        <begin position="71"/>
        <end position="80"/>
    </location>
</feature>
<feature type="compositionally biased region" description="Gly residues" evidence="1">
    <location>
        <begin position="60"/>
        <end position="70"/>
    </location>
</feature>
<dbReference type="RefSeq" id="WP_076506825.1">
    <property type="nucleotide sequence ID" value="NZ_FTNY01000003.1"/>
</dbReference>
<evidence type="ECO:0000256" key="1">
    <source>
        <dbReference type="SAM" id="MobiDB-lite"/>
    </source>
</evidence>
<dbReference type="InterPro" id="IPR058238">
    <property type="entry name" value="Lant_leader_dom"/>
</dbReference>
<reference evidence="3" key="1">
    <citation type="submission" date="2017-01" db="EMBL/GenBank/DDBJ databases">
        <authorList>
            <person name="Varghese N."/>
            <person name="Submissions S."/>
        </authorList>
    </citation>
    <scope>NUCLEOTIDE SEQUENCE [LARGE SCALE GENOMIC DNA]</scope>
    <source>
        <strain evidence="3">DSM 17126</strain>
    </source>
</reference>
<dbReference type="EMBL" id="FTNY01000003">
    <property type="protein sequence ID" value="SIS34663.1"/>
    <property type="molecule type" value="Genomic_DNA"/>
</dbReference>
<feature type="region of interest" description="Disordered" evidence="1">
    <location>
        <begin position="60"/>
        <end position="80"/>
    </location>
</feature>